<dbReference type="HOGENOM" id="CLU_625427_0_0_10"/>
<dbReference type="STRING" id="504472.Slin_4929"/>
<proteinExistence type="predicted"/>
<keyword evidence="1" id="KW-0472">Membrane</keyword>
<feature type="transmembrane region" description="Helical" evidence="1">
    <location>
        <begin position="336"/>
        <end position="357"/>
    </location>
</feature>
<feature type="transmembrane region" description="Helical" evidence="1">
    <location>
        <begin position="399"/>
        <end position="419"/>
    </location>
</feature>
<dbReference type="eggNOG" id="ENOG5033KZY">
    <property type="taxonomic scope" value="Bacteria"/>
</dbReference>
<dbReference type="AlphaFoldDB" id="D2QRK2"/>
<gene>
    <name evidence="2" type="ordered locus">Slin_4929</name>
</gene>
<feature type="transmembrane region" description="Helical" evidence="1">
    <location>
        <begin position="61"/>
        <end position="79"/>
    </location>
</feature>
<feature type="transmembrane region" description="Helical" evidence="1">
    <location>
        <begin position="7"/>
        <end position="25"/>
    </location>
</feature>
<evidence type="ECO:0000313" key="3">
    <source>
        <dbReference type="Proteomes" id="UP000002028"/>
    </source>
</evidence>
<organism evidence="2 3">
    <name type="scientific">Spirosoma linguale (strain ATCC 33905 / DSM 74 / LMG 10896 / Claus 1)</name>
    <dbReference type="NCBI Taxonomy" id="504472"/>
    <lineage>
        <taxon>Bacteria</taxon>
        <taxon>Pseudomonadati</taxon>
        <taxon>Bacteroidota</taxon>
        <taxon>Cytophagia</taxon>
        <taxon>Cytophagales</taxon>
        <taxon>Cytophagaceae</taxon>
        <taxon>Spirosoma</taxon>
    </lineage>
</organism>
<reference evidence="2 3" key="1">
    <citation type="journal article" date="2010" name="Stand. Genomic Sci.">
        <title>Complete genome sequence of Spirosoma linguale type strain (1).</title>
        <authorList>
            <person name="Lail K."/>
            <person name="Sikorski J."/>
            <person name="Saunders E."/>
            <person name="Lapidus A."/>
            <person name="Glavina Del Rio T."/>
            <person name="Copeland A."/>
            <person name="Tice H."/>
            <person name="Cheng J.-F."/>
            <person name="Lucas S."/>
            <person name="Nolan M."/>
            <person name="Bruce D."/>
            <person name="Goodwin L."/>
            <person name="Pitluck S."/>
            <person name="Ivanova N."/>
            <person name="Mavromatis K."/>
            <person name="Ovchinnikova G."/>
            <person name="Pati A."/>
            <person name="Chen A."/>
            <person name="Palaniappan K."/>
            <person name="Land M."/>
            <person name="Hauser L."/>
            <person name="Chang Y.-J."/>
            <person name="Jeffries C.D."/>
            <person name="Chain P."/>
            <person name="Brettin T."/>
            <person name="Detter J.C."/>
            <person name="Schuetze A."/>
            <person name="Rohde M."/>
            <person name="Tindall B.J."/>
            <person name="Goeker M."/>
            <person name="Bristow J."/>
            <person name="Eisen J.A."/>
            <person name="Markowitz V."/>
            <person name="Hugenholtz P."/>
            <person name="Kyrpides N.C."/>
            <person name="Klenk H.-P."/>
            <person name="Chen F."/>
        </authorList>
    </citation>
    <scope>NUCLEOTIDE SEQUENCE [LARGE SCALE GENOMIC DNA]</scope>
    <source>
        <strain evidence="3">ATCC 33905 / DSM 74 / LMG 10896 / Claus 1</strain>
    </source>
</reference>
<sequence length="438" mass="50396">MEINFDILPKLILFALLLVFAYLYIYKKYIYSVIDPLFIFAITIAFASVLVIQIVQNPLDIMHFFLCQLALWLGFFIGYKKLVITSDSEFTNHQFTDETLLRYVTYLLFCVYIISNLLIAYIKGFALFSEVPTEAKIANFQGGFGFFRKVNWGVGTFVSTSLIFMYLRSKKIINFLLLLIVVFFTALEGSKSAILVIIISAGFILYHPAFHDDRKIIKKFQRFLPISLIGVMGVFFTVLMKENNSFDESIIAFFRRLLYSGDSVIYYYIPVNIEYFSHFSPFDYVSRVTNPILGLFRIQEYKEALGNIMVENLRPPNFTGGVTVGPNTPYYIEGRIYFGFWGALPYSALIGYIYAMIRVHYFSIVKSSSFYFVIISSFCHLISALFTDVNLAITQSFDLFLFVIPAYIVVSLAFTRKIVIKPTFLMSRAKSGFKNDSN</sequence>
<feature type="transmembrane region" description="Helical" evidence="1">
    <location>
        <begin position="193"/>
        <end position="210"/>
    </location>
</feature>
<dbReference type="RefSeq" id="WP_012929408.1">
    <property type="nucleotide sequence ID" value="NC_013730.1"/>
</dbReference>
<dbReference type="Proteomes" id="UP000002028">
    <property type="component" value="Chromosome"/>
</dbReference>
<feature type="transmembrane region" description="Helical" evidence="1">
    <location>
        <begin position="150"/>
        <end position="167"/>
    </location>
</feature>
<dbReference type="NCBIfam" id="TIGR04370">
    <property type="entry name" value="glyco_rpt_poly"/>
    <property type="match status" value="1"/>
</dbReference>
<feature type="transmembrane region" description="Helical" evidence="1">
    <location>
        <begin position="100"/>
        <end position="122"/>
    </location>
</feature>
<accession>D2QRK2</accession>
<feature type="transmembrane region" description="Helical" evidence="1">
    <location>
        <begin position="172"/>
        <end position="187"/>
    </location>
</feature>
<protein>
    <recommendedName>
        <fullName evidence="4">Oligosaccharide repeat unit polymerase</fullName>
    </recommendedName>
</protein>
<dbReference type="KEGG" id="sli:Slin_4929"/>
<keyword evidence="1" id="KW-0812">Transmembrane</keyword>
<evidence type="ECO:0000256" key="1">
    <source>
        <dbReference type="SAM" id="Phobius"/>
    </source>
</evidence>
<feature type="transmembrane region" description="Helical" evidence="1">
    <location>
        <begin position="222"/>
        <end position="240"/>
    </location>
</feature>
<evidence type="ECO:0000313" key="2">
    <source>
        <dbReference type="EMBL" id="ADB40907.1"/>
    </source>
</evidence>
<feature type="transmembrane region" description="Helical" evidence="1">
    <location>
        <begin position="369"/>
        <end position="387"/>
    </location>
</feature>
<keyword evidence="1" id="KW-1133">Transmembrane helix</keyword>
<evidence type="ECO:0008006" key="4">
    <source>
        <dbReference type="Google" id="ProtNLM"/>
    </source>
</evidence>
<keyword evidence="3" id="KW-1185">Reference proteome</keyword>
<dbReference type="EMBL" id="CP001769">
    <property type="protein sequence ID" value="ADB40907.1"/>
    <property type="molecule type" value="Genomic_DNA"/>
</dbReference>
<feature type="transmembrane region" description="Helical" evidence="1">
    <location>
        <begin position="37"/>
        <end position="55"/>
    </location>
</feature>
<name>D2QRK2_SPILD</name>